<evidence type="ECO:0000256" key="4">
    <source>
        <dbReference type="ARBA" id="ARBA00022982"/>
    </source>
</evidence>
<keyword evidence="7" id="KW-0732">Signal</keyword>
<dbReference type="InterPro" id="IPR036909">
    <property type="entry name" value="Cyt_c-like_dom_sf"/>
</dbReference>
<evidence type="ECO:0000256" key="6">
    <source>
        <dbReference type="PROSITE-ProRule" id="PRU00433"/>
    </source>
</evidence>
<dbReference type="Gene3D" id="1.10.760.10">
    <property type="entry name" value="Cytochrome c-like domain"/>
    <property type="match status" value="1"/>
</dbReference>
<feature type="signal peptide" evidence="7">
    <location>
        <begin position="1"/>
        <end position="29"/>
    </location>
</feature>
<reference evidence="9 10" key="1">
    <citation type="submission" date="2019-07" db="EMBL/GenBank/DDBJ databases">
        <title>Tepidimonas alkaliphilus YIM 72238 draft genome.</title>
        <authorList>
            <person name="Da Costa M.S."/>
            <person name="Froufe H.J.C."/>
            <person name="Egas C."/>
            <person name="Albuquerque L."/>
        </authorList>
    </citation>
    <scope>NUCLEOTIDE SEQUENCE [LARGE SCALE GENOMIC DNA]</scope>
    <source>
        <strain evidence="9 10">YIM 72238</strain>
    </source>
</reference>
<evidence type="ECO:0000313" key="10">
    <source>
        <dbReference type="Proteomes" id="UP000315736"/>
    </source>
</evidence>
<dbReference type="GO" id="GO:0020037">
    <property type="term" value="F:heme binding"/>
    <property type="evidence" value="ECO:0007669"/>
    <property type="project" value="InterPro"/>
</dbReference>
<dbReference type="SUPFAM" id="SSF46626">
    <property type="entry name" value="Cytochrome c"/>
    <property type="match status" value="1"/>
</dbReference>
<dbReference type="OrthoDB" id="9773456at2"/>
<evidence type="ECO:0000259" key="8">
    <source>
        <dbReference type="PROSITE" id="PS51007"/>
    </source>
</evidence>
<gene>
    <name evidence="9" type="ORF">Talka_00588</name>
</gene>
<keyword evidence="5 6" id="KW-0408">Iron</keyword>
<name>A0A554WBI1_9BURK</name>
<evidence type="ECO:0000256" key="3">
    <source>
        <dbReference type="ARBA" id="ARBA00022723"/>
    </source>
</evidence>
<evidence type="ECO:0000313" key="9">
    <source>
        <dbReference type="EMBL" id="TSE20925.1"/>
    </source>
</evidence>
<dbReference type="PANTHER" id="PTHR33751:SF9">
    <property type="entry name" value="CYTOCHROME C4"/>
    <property type="match status" value="1"/>
</dbReference>
<evidence type="ECO:0000256" key="5">
    <source>
        <dbReference type="ARBA" id="ARBA00023004"/>
    </source>
</evidence>
<evidence type="ECO:0000256" key="1">
    <source>
        <dbReference type="ARBA" id="ARBA00022448"/>
    </source>
</evidence>
<feature type="domain" description="Cytochrome c" evidence="8">
    <location>
        <begin position="39"/>
        <end position="117"/>
    </location>
</feature>
<dbReference type="GO" id="GO:0046872">
    <property type="term" value="F:metal ion binding"/>
    <property type="evidence" value="ECO:0007669"/>
    <property type="project" value="UniProtKB-KW"/>
</dbReference>
<dbReference type="InterPro" id="IPR050597">
    <property type="entry name" value="Cytochrome_c_Oxidase_Subunit"/>
</dbReference>
<dbReference type="Proteomes" id="UP000315736">
    <property type="component" value="Unassembled WGS sequence"/>
</dbReference>
<evidence type="ECO:0000256" key="2">
    <source>
        <dbReference type="ARBA" id="ARBA00022617"/>
    </source>
</evidence>
<dbReference type="PROSITE" id="PS51007">
    <property type="entry name" value="CYTC"/>
    <property type="match status" value="1"/>
</dbReference>
<dbReference type="GO" id="GO:0009055">
    <property type="term" value="F:electron transfer activity"/>
    <property type="evidence" value="ECO:0007669"/>
    <property type="project" value="InterPro"/>
</dbReference>
<feature type="chain" id="PRO_5022136124" evidence="7">
    <location>
        <begin position="30"/>
        <end position="124"/>
    </location>
</feature>
<keyword evidence="10" id="KW-1185">Reference proteome</keyword>
<dbReference type="AlphaFoldDB" id="A0A554WBI1"/>
<keyword evidence="3 6" id="KW-0479">Metal-binding</keyword>
<accession>A0A554WBI1</accession>
<sequence>MTQTSTCGKGWRRFVVVALGWGLWASTQAQTPLAGVGPADIGAGKKRAAVCFACHGEQGISVLPATPHLAGQPADYLQKALLAYRDGSRQDPTMTAMAKPLTDRDIVNIAAYYEAQGKVVPSRR</sequence>
<keyword evidence="1" id="KW-0813">Transport</keyword>
<dbReference type="PANTHER" id="PTHR33751">
    <property type="entry name" value="CBB3-TYPE CYTOCHROME C OXIDASE SUBUNIT FIXP"/>
    <property type="match status" value="1"/>
</dbReference>
<dbReference type="Pfam" id="PF00034">
    <property type="entry name" value="Cytochrom_C"/>
    <property type="match status" value="1"/>
</dbReference>
<dbReference type="EMBL" id="VJNB01000002">
    <property type="protein sequence ID" value="TSE20925.1"/>
    <property type="molecule type" value="Genomic_DNA"/>
</dbReference>
<dbReference type="RefSeq" id="WP_143889629.1">
    <property type="nucleotide sequence ID" value="NZ_VJNB01000002.1"/>
</dbReference>
<proteinExistence type="predicted"/>
<evidence type="ECO:0000256" key="7">
    <source>
        <dbReference type="SAM" id="SignalP"/>
    </source>
</evidence>
<keyword evidence="4" id="KW-0249">Electron transport</keyword>
<comment type="caution">
    <text evidence="9">The sequence shown here is derived from an EMBL/GenBank/DDBJ whole genome shotgun (WGS) entry which is preliminary data.</text>
</comment>
<keyword evidence="2 6" id="KW-0349">Heme</keyword>
<dbReference type="InterPro" id="IPR009056">
    <property type="entry name" value="Cyt_c-like_dom"/>
</dbReference>
<protein>
    <submittedName>
        <fullName evidence="9">Cytochrome c-554(548)</fullName>
    </submittedName>
</protein>
<organism evidence="9 10">
    <name type="scientific">Tepidimonas alkaliphilus</name>
    <dbReference type="NCBI Taxonomy" id="2588942"/>
    <lineage>
        <taxon>Bacteria</taxon>
        <taxon>Pseudomonadati</taxon>
        <taxon>Pseudomonadota</taxon>
        <taxon>Betaproteobacteria</taxon>
        <taxon>Burkholderiales</taxon>
        <taxon>Tepidimonas</taxon>
    </lineage>
</organism>